<protein>
    <submittedName>
        <fullName evidence="2">Uncharacterized protein</fullName>
    </submittedName>
</protein>
<reference evidence="3" key="2">
    <citation type="submission" date="2010-04" db="EMBL/GenBank/DDBJ databases">
        <authorList>
            <person name="Buell R."/>
            <person name="Hamilton J."/>
            <person name="Hostetler J."/>
        </authorList>
    </citation>
    <scope>NUCLEOTIDE SEQUENCE [LARGE SCALE GENOMIC DNA]</scope>
    <source>
        <strain evidence="3">DAOM:BR144</strain>
    </source>
</reference>
<reference evidence="3" key="1">
    <citation type="journal article" date="2010" name="Genome Biol.">
        <title>Genome sequence of the necrotrophic plant pathogen Pythium ultimum reveals original pathogenicity mechanisms and effector repertoire.</title>
        <authorList>
            <person name="Levesque C.A."/>
            <person name="Brouwer H."/>
            <person name="Cano L."/>
            <person name="Hamilton J.P."/>
            <person name="Holt C."/>
            <person name="Huitema E."/>
            <person name="Raffaele S."/>
            <person name="Robideau G.P."/>
            <person name="Thines M."/>
            <person name="Win J."/>
            <person name="Zerillo M.M."/>
            <person name="Beakes G.W."/>
            <person name="Boore J.L."/>
            <person name="Busam D."/>
            <person name="Dumas B."/>
            <person name="Ferriera S."/>
            <person name="Fuerstenberg S.I."/>
            <person name="Gachon C.M."/>
            <person name="Gaulin E."/>
            <person name="Govers F."/>
            <person name="Grenville-Briggs L."/>
            <person name="Horner N."/>
            <person name="Hostetler J."/>
            <person name="Jiang R.H."/>
            <person name="Johnson J."/>
            <person name="Krajaejun T."/>
            <person name="Lin H."/>
            <person name="Meijer H.J."/>
            <person name="Moore B."/>
            <person name="Morris P."/>
            <person name="Phuntmart V."/>
            <person name="Puiu D."/>
            <person name="Shetty J."/>
            <person name="Stajich J.E."/>
            <person name="Tripathy S."/>
            <person name="Wawra S."/>
            <person name="van West P."/>
            <person name="Whitty B.R."/>
            <person name="Coutinho P.M."/>
            <person name="Henrissat B."/>
            <person name="Martin F."/>
            <person name="Thomas P.D."/>
            <person name="Tyler B.M."/>
            <person name="De Vries R.P."/>
            <person name="Kamoun S."/>
            <person name="Yandell M."/>
            <person name="Tisserat N."/>
            <person name="Buell C.R."/>
        </authorList>
    </citation>
    <scope>NUCLEOTIDE SEQUENCE</scope>
    <source>
        <strain evidence="3">DAOM:BR144</strain>
    </source>
</reference>
<feature type="compositionally biased region" description="Low complexity" evidence="1">
    <location>
        <begin position="478"/>
        <end position="487"/>
    </location>
</feature>
<feature type="compositionally biased region" description="Polar residues" evidence="1">
    <location>
        <begin position="87"/>
        <end position="96"/>
    </location>
</feature>
<sequence>MTDQRLRPQLYQPLHGGPPVAIRDTPPRKAKSPRPPVTVSTRPLSAGRARLVVAPPLAAAIAQKKEMAPLVVATAATPVTSIAIETTGSSQPTTRAASPAPPLRTNTPTTTLRLTQRAKAGEPVLPPQVMEPYDGVLGKTLREECSRRGLSIWGDTRKDARTKVGLMRLLREDDQRRAAADASARMHEQDLEQVQLGGYAHASPTSARSAAATSFLSPNSSMPTPANVAAASAGVLYLPTADDGPPTASPPAPMTENKPPPATKAKAKSKAKVPAGATPSSGAKPSKTLPKSGPKGPNSPVRSVRPRRSCRFRLINVLLSPDFNIRWHEMNDKIAESDKDADVNQFWLDIHVAFMSVNQLFDALHFHDALFVSIDPSVILGHEATRLRQMWHEIVSMYQRAVINSRQTAQGEDDKTQSFFDSCSGRLDLLYLHMGLLLEPQLSEFVMSMDTKGPFGSQRASAAKNAKVTAVNTSRNQKGNAASGAKSKATEAVASTTGGPAVKTMKKASNAAGSKPNASVLKAVTPPKAKKASSTLSPAAAAQGNTSGFFKPAYLNNKSQVPPVQPEVAHDDVIPSNALVVSGEVRDSAFETFAPSVLRDDDSGSSDYDAEIPTRAITPKKRRRFDASGDIVEMPSRRSDLMHHPAKRMHTAMTTTMPSGLMLPPDEWDILENRLRKVNESLDRCHRALSGIDGEVPDLYRMSLESDLRFYSAIKQRLQEQLLMVMQGY</sequence>
<feature type="region of interest" description="Disordered" evidence="1">
    <location>
        <begin position="240"/>
        <end position="305"/>
    </location>
</feature>
<feature type="compositionally biased region" description="Pro residues" evidence="1">
    <location>
        <begin position="247"/>
        <end position="262"/>
    </location>
</feature>
<feature type="region of interest" description="Disordered" evidence="1">
    <location>
        <begin position="1"/>
        <end position="43"/>
    </location>
</feature>
<keyword evidence="3" id="KW-1185">Reference proteome</keyword>
<dbReference type="STRING" id="431595.K3X344"/>
<dbReference type="HOGENOM" id="CLU_022918_0_0_1"/>
<evidence type="ECO:0000313" key="3">
    <source>
        <dbReference type="Proteomes" id="UP000019132"/>
    </source>
</evidence>
<dbReference type="InParanoid" id="K3X344"/>
<evidence type="ECO:0000256" key="1">
    <source>
        <dbReference type="SAM" id="MobiDB-lite"/>
    </source>
</evidence>
<dbReference type="Proteomes" id="UP000019132">
    <property type="component" value="Unassembled WGS sequence"/>
</dbReference>
<dbReference type="EnsemblProtists" id="PYU1_T011643">
    <property type="protein sequence ID" value="PYU1_T011643"/>
    <property type="gene ID" value="PYU1_G011617"/>
</dbReference>
<reference evidence="2" key="3">
    <citation type="submission" date="2015-02" db="UniProtKB">
        <authorList>
            <consortium name="EnsemblProtists"/>
        </authorList>
    </citation>
    <scope>IDENTIFICATION</scope>
    <source>
        <strain evidence="2">DAOM BR144</strain>
    </source>
</reference>
<proteinExistence type="predicted"/>
<organism evidence="2 3">
    <name type="scientific">Globisporangium ultimum (strain ATCC 200006 / CBS 805.95 / DAOM BR144)</name>
    <name type="common">Pythium ultimum</name>
    <dbReference type="NCBI Taxonomy" id="431595"/>
    <lineage>
        <taxon>Eukaryota</taxon>
        <taxon>Sar</taxon>
        <taxon>Stramenopiles</taxon>
        <taxon>Oomycota</taxon>
        <taxon>Peronosporomycetes</taxon>
        <taxon>Pythiales</taxon>
        <taxon>Pythiaceae</taxon>
        <taxon>Globisporangium</taxon>
    </lineage>
</organism>
<dbReference type="eggNOG" id="ENOG502QW3R">
    <property type="taxonomic scope" value="Eukaryota"/>
</dbReference>
<dbReference type="EMBL" id="GL376611">
    <property type="status" value="NOT_ANNOTATED_CDS"/>
    <property type="molecule type" value="Genomic_DNA"/>
</dbReference>
<name>K3X344_GLOUD</name>
<dbReference type="AlphaFoldDB" id="K3X344"/>
<dbReference type="VEuPathDB" id="FungiDB:PYU1_G011617"/>
<accession>K3X344</accession>
<evidence type="ECO:0000313" key="2">
    <source>
        <dbReference type="EnsemblProtists" id="PYU1_T011643"/>
    </source>
</evidence>
<feature type="region of interest" description="Disordered" evidence="1">
    <location>
        <begin position="87"/>
        <end position="108"/>
    </location>
</feature>
<feature type="region of interest" description="Disordered" evidence="1">
    <location>
        <begin position="468"/>
        <end position="501"/>
    </location>
</feature>